<accession>A0ABQ8JBL4</accession>
<feature type="compositionally biased region" description="Basic and acidic residues" evidence="1">
    <location>
        <begin position="1"/>
        <end position="16"/>
    </location>
</feature>
<evidence type="ECO:0000313" key="4">
    <source>
        <dbReference type="Proteomes" id="UP000887458"/>
    </source>
</evidence>
<dbReference type="Proteomes" id="UP000887458">
    <property type="component" value="Unassembled WGS sequence"/>
</dbReference>
<gene>
    <name evidence="3" type="ORF">DERP_001771</name>
</gene>
<feature type="region of interest" description="Disordered" evidence="1">
    <location>
        <begin position="1"/>
        <end position="22"/>
    </location>
</feature>
<evidence type="ECO:0000256" key="2">
    <source>
        <dbReference type="SAM" id="Phobius"/>
    </source>
</evidence>
<feature type="transmembrane region" description="Helical" evidence="2">
    <location>
        <begin position="90"/>
        <end position="114"/>
    </location>
</feature>
<reference evidence="3 4" key="1">
    <citation type="journal article" date="2018" name="J. Allergy Clin. Immunol.">
        <title>High-quality assembly of Dermatophagoides pteronyssinus genome and transcriptome reveals a wide range of novel allergens.</title>
        <authorList>
            <person name="Liu X.Y."/>
            <person name="Yang K.Y."/>
            <person name="Wang M.Q."/>
            <person name="Kwok J.S."/>
            <person name="Zeng X."/>
            <person name="Yang Z."/>
            <person name="Xiao X.J."/>
            <person name="Lau C.P."/>
            <person name="Li Y."/>
            <person name="Huang Z.M."/>
            <person name="Ba J.G."/>
            <person name="Yim A.K."/>
            <person name="Ouyang C.Y."/>
            <person name="Ngai S.M."/>
            <person name="Chan T.F."/>
            <person name="Leung E.L."/>
            <person name="Liu L."/>
            <person name="Liu Z.G."/>
            <person name="Tsui S.K."/>
        </authorList>
    </citation>
    <scope>NUCLEOTIDE SEQUENCE [LARGE SCALE GENOMIC DNA]</scope>
    <source>
        <strain evidence="3">Derp</strain>
    </source>
</reference>
<comment type="caution">
    <text evidence="3">The sequence shown here is derived from an EMBL/GenBank/DDBJ whole genome shotgun (WGS) entry which is preliminary data.</text>
</comment>
<keyword evidence="4" id="KW-1185">Reference proteome</keyword>
<evidence type="ECO:0000313" key="3">
    <source>
        <dbReference type="EMBL" id="KAH9419938.1"/>
    </source>
</evidence>
<keyword evidence="2" id="KW-1133">Transmembrane helix</keyword>
<reference evidence="3 4" key="2">
    <citation type="journal article" date="2022" name="Mol. Biol. Evol.">
        <title>Comparative Genomics Reveals Insights into the Divergent Evolution of Astigmatic Mites and Household Pest Adaptations.</title>
        <authorList>
            <person name="Xiong Q."/>
            <person name="Wan A.T."/>
            <person name="Liu X."/>
            <person name="Fung C.S."/>
            <person name="Xiao X."/>
            <person name="Malainual N."/>
            <person name="Hou J."/>
            <person name="Wang L."/>
            <person name="Wang M."/>
            <person name="Yang K.Y."/>
            <person name="Cui Y."/>
            <person name="Leung E.L."/>
            <person name="Nong W."/>
            <person name="Shin S.K."/>
            <person name="Au S.W."/>
            <person name="Jeong K.Y."/>
            <person name="Chew F.T."/>
            <person name="Hui J.H."/>
            <person name="Leung T.F."/>
            <person name="Tungtrongchitr A."/>
            <person name="Zhong N."/>
            <person name="Liu Z."/>
            <person name="Tsui S.K."/>
        </authorList>
    </citation>
    <scope>NUCLEOTIDE SEQUENCE [LARGE SCALE GENOMIC DNA]</scope>
    <source>
        <strain evidence="3">Derp</strain>
    </source>
</reference>
<sequence length="119" mass="13933">MCTHDRILTKNNDPKNDNQSNLQSNIDENFVFITIPLDMDNDNDINNNNIDNVKKEEQNIRPPKRFGEINLDLQRYSSNRLDKMDDGTKFIHSIATIILFILILAIFQLLIYLYSSLFL</sequence>
<keyword evidence="2" id="KW-0472">Membrane</keyword>
<organism evidence="3 4">
    <name type="scientific">Dermatophagoides pteronyssinus</name>
    <name type="common">European house dust mite</name>
    <dbReference type="NCBI Taxonomy" id="6956"/>
    <lineage>
        <taxon>Eukaryota</taxon>
        <taxon>Metazoa</taxon>
        <taxon>Ecdysozoa</taxon>
        <taxon>Arthropoda</taxon>
        <taxon>Chelicerata</taxon>
        <taxon>Arachnida</taxon>
        <taxon>Acari</taxon>
        <taxon>Acariformes</taxon>
        <taxon>Sarcoptiformes</taxon>
        <taxon>Astigmata</taxon>
        <taxon>Psoroptidia</taxon>
        <taxon>Analgoidea</taxon>
        <taxon>Pyroglyphidae</taxon>
        <taxon>Dermatophagoidinae</taxon>
        <taxon>Dermatophagoides</taxon>
    </lineage>
</organism>
<protein>
    <submittedName>
        <fullName evidence="3">Uncharacterized protein</fullName>
    </submittedName>
</protein>
<keyword evidence="2" id="KW-0812">Transmembrane</keyword>
<name>A0ABQ8JBL4_DERPT</name>
<proteinExistence type="predicted"/>
<dbReference type="EMBL" id="NJHN03000054">
    <property type="protein sequence ID" value="KAH9419938.1"/>
    <property type="molecule type" value="Genomic_DNA"/>
</dbReference>
<evidence type="ECO:0000256" key="1">
    <source>
        <dbReference type="SAM" id="MobiDB-lite"/>
    </source>
</evidence>